<dbReference type="OrthoDB" id="3163292at2759"/>
<dbReference type="CDD" id="cd00067">
    <property type="entry name" value="GAL4"/>
    <property type="match status" value="1"/>
</dbReference>
<dbReference type="GO" id="GO:0008270">
    <property type="term" value="F:zinc ion binding"/>
    <property type="evidence" value="ECO:0007669"/>
    <property type="project" value="InterPro"/>
</dbReference>
<dbReference type="KEGG" id="lth:KLTH0F03300g"/>
<dbReference type="AlphaFoldDB" id="C5DKB7"/>
<dbReference type="PROSITE" id="PS00463">
    <property type="entry name" value="ZN2_CY6_FUNGAL_1"/>
    <property type="match status" value="1"/>
</dbReference>
<dbReference type="RefSeq" id="XP_002554355.1">
    <property type="nucleotide sequence ID" value="XM_002554309.1"/>
</dbReference>
<dbReference type="Gene3D" id="4.10.240.10">
    <property type="entry name" value="Zn(2)-C6 fungal-type DNA-binding domain"/>
    <property type="match status" value="1"/>
</dbReference>
<dbReference type="STRING" id="559295.C5DKB7"/>
<evidence type="ECO:0000259" key="1">
    <source>
        <dbReference type="PROSITE" id="PS50048"/>
    </source>
</evidence>
<reference evidence="2 3" key="1">
    <citation type="journal article" date="2009" name="Genome Res.">
        <title>Comparative genomics of protoploid Saccharomycetaceae.</title>
        <authorList>
            <consortium name="The Genolevures Consortium"/>
            <person name="Souciet J.-L."/>
            <person name="Dujon B."/>
            <person name="Gaillardin C."/>
            <person name="Johnston M."/>
            <person name="Baret P.V."/>
            <person name="Cliften P."/>
            <person name="Sherman D.J."/>
            <person name="Weissenbach J."/>
            <person name="Westhof E."/>
            <person name="Wincker P."/>
            <person name="Jubin C."/>
            <person name="Poulain J."/>
            <person name="Barbe V."/>
            <person name="Segurens B."/>
            <person name="Artiguenave F."/>
            <person name="Anthouard V."/>
            <person name="Vacherie B."/>
            <person name="Val M.-E."/>
            <person name="Fulton R.S."/>
            <person name="Minx P."/>
            <person name="Wilson R."/>
            <person name="Durrens P."/>
            <person name="Jean G."/>
            <person name="Marck C."/>
            <person name="Martin T."/>
            <person name="Nikolski M."/>
            <person name="Rolland T."/>
            <person name="Seret M.-L."/>
            <person name="Casaregola S."/>
            <person name="Despons L."/>
            <person name="Fairhead C."/>
            <person name="Fischer G."/>
            <person name="Lafontaine I."/>
            <person name="Leh V."/>
            <person name="Lemaire M."/>
            <person name="de Montigny J."/>
            <person name="Neuveglise C."/>
            <person name="Thierry A."/>
            <person name="Blanc-Lenfle I."/>
            <person name="Bleykasten C."/>
            <person name="Diffels J."/>
            <person name="Fritsch E."/>
            <person name="Frangeul L."/>
            <person name="Goeffon A."/>
            <person name="Jauniaux N."/>
            <person name="Kachouri-Lafond R."/>
            <person name="Payen C."/>
            <person name="Potier S."/>
            <person name="Pribylova L."/>
            <person name="Ozanne C."/>
            <person name="Richard G.-F."/>
            <person name="Sacerdot C."/>
            <person name="Straub M.-L."/>
            <person name="Talla E."/>
        </authorList>
    </citation>
    <scope>NUCLEOTIDE SEQUENCE [LARGE SCALE GENOMIC DNA]</scope>
    <source>
        <strain evidence="3">ATCC 56472 / CBS 6340 / NRRL Y-8284</strain>
    </source>
</reference>
<dbReference type="SUPFAM" id="SSF57701">
    <property type="entry name" value="Zn2/Cys6 DNA-binding domain"/>
    <property type="match status" value="1"/>
</dbReference>
<keyword evidence="3" id="KW-1185">Reference proteome</keyword>
<protein>
    <submittedName>
        <fullName evidence="2">KLTH0F03300p</fullName>
    </submittedName>
</protein>
<dbReference type="InterPro" id="IPR001138">
    <property type="entry name" value="Zn2Cys6_DnaBD"/>
</dbReference>
<dbReference type="HOGENOM" id="CLU_530034_0_0_1"/>
<evidence type="ECO:0000313" key="2">
    <source>
        <dbReference type="EMBL" id="CAR23918.1"/>
    </source>
</evidence>
<evidence type="ECO:0000313" key="3">
    <source>
        <dbReference type="Proteomes" id="UP000002036"/>
    </source>
</evidence>
<dbReference type="eggNOG" id="ENOG502RZM9">
    <property type="taxonomic scope" value="Eukaryota"/>
</dbReference>
<dbReference type="SMART" id="SM00066">
    <property type="entry name" value="GAL4"/>
    <property type="match status" value="1"/>
</dbReference>
<dbReference type="InParanoid" id="C5DKB7"/>
<dbReference type="GeneID" id="8292547"/>
<sequence>MDDKGNSRKALRSCVRCRKNKIKCDLQEKRPGSCTPCSRRGIECYVDYVVPHQRSQELINLFQNVEDVKRSMGKLTSSYEKIAREHVPFFCMDRQGFSPSVGSKVLKLAEGEFIIIALSGEGLRVNNYLINSEDIEVALKDFQDVVGTLLQLYERPDCGRSCVNETVIDESVGKYTVENLFHSEQLPFLLCVVNFYFEIPGLKYNELFDTILEDYCFMAIEDEKSGKNFDRRTLSKLIIGHSSSDFNFLFNGEMFIKKFTLYLFYHIVIYGVRYYMDCFMEKYIRTLENVRKKVNIEKNWEVKWVNFYIKVFGLMDNMKEVLEIGEENDPFLKVLEYDSLIVNSDISIDTRFPDVLKQCHQDVKPLLRRGHMRIPFVKEFMAQFITMNYFVANLKFKKCLNEMESMKYTGFNTKVISELGSEAKCLCCDVNKGENENKLYAERGSAEDVVVEDPEECSANGNMRAGVRKVRYEEYDVYDIVATCLTKDGYKDILRRSCCGLVRDMCEKVIIEGMIMKL</sequence>
<dbReference type="EMBL" id="CU928170">
    <property type="protein sequence ID" value="CAR23918.1"/>
    <property type="molecule type" value="Genomic_DNA"/>
</dbReference>
<dbReference type="Pfam" id="PF00172">
    <property type="entry name" value="Zn_clus"/>
    <property type="match status" value="1"/>
</dbReference>
<name>C5DKB7_LACTC</name>
<dbReference type="PROSITE" id="PS50048">
    <property type="entry name" value="ZN2_CY6_FUNGAL_2"/>
    <property type="match status" value="1"/>
</dbReference>
<dbReference type="InterPro" id="IPR036864">
    <property type="entry name" value="Zn2-C6_fun-type_DNA-bd_sf"/>
</dbReference>
<dbReference type="Proteomes" id="UP000002036">
    <property type="component" value="Chromosome F"/>
</dbReference>
<dbReference type="GO" id="GO:0000981">
    <property type="term" value="F:DNA-binding transcription factor activity, RNA polymerase II-specific"/>
    <property type="evidence" value="ECO:0007669"/>
    <property type="project" value="InterPro"/>
</dbReference>
<accession>C5DKB7</accession>
<gene>
    <name evidence="2" type="ordered locus">KLTH0F03300g</name>
</gene>
<feature type="domain" description="Zn(2)-C6 fungal-type" evidence="1">
    <location>
        <begin position="13"/>
        <end position="46"/>
    </location>
</feature>
<proteinExistence type="predicted"/>
<organism evidence="2 3">
    <name type="scientific">Lachancea thermotolerans (strain ATCC 56472 / CBS 6340 / NRRL Y-8284)</name>
    <name type="common">Yeast</name>
    <name type="synonym">Kluyveromyces thermotolerans</name>
    <dbReference type="NCBI Taxonomy" id="559295"/>
    <lineage>
        <taxon>Eukaryota</taxon>
        <taxon>Fungi</taxon>
        <taxon>Dikarya</taxon>
        <taxon>Ascomycota</taxon>
        <taxon>Saccharomycotina</taxon>
        <taxon>Saccharomycetes</taxon>
        <taxon>Saccharomycetales</taxon>
        <taxon>Saccharomycetaceae</taxon>
        <taxon>Lachancea</taxon>
    </lineage>
</organism>